<organism evidence="8 9">
    <name type="scientific">Boothiomyces macroporosus</name>
    <dbReference type="NCBI Taxonomy" id="261099"/>
    <lineage>
        <taxon>Eukaryota</taxon>
        <taxon>Fungi</taxon>
        <taxon>Fungi incertae sedis</taxon>
        <taxon>Chytridiomycota</taxon>
        <taxon>Chytridiomycota incertae sedis</taxon>
        <taxon>Chytridiomycetes</taxon>
        <taxon>Rhizophydiales</taxon>
        <taxon>Terramycetaceae</taxon>
        <taxon>Boothiomyces</taxon>
    </lineage>
</organism>
<dbReference type="GO" id="GO:0005763">
    <property type="term" value="C:mitochondrial small ribosomal subunit"/>
    <property type="evidence" value="ECO:0007669"/>
    <property type="project" value="TreeGrafter"/>
</dbReference>
<proteinExistence type="inferred from homology"/>
<dbReference type="GO" id="GO:0042274">
    <property type="term" value="P:ribosomal small subunit biogenesis"/>
    <property type="evidence" value="ECO:0007669"/>
    <property type="project" value="TreeGrafter"/>
</dbReference>
<dbReference type="InterPro" id="IPR002942">
    <property type="entry name" value="S4_RNA-bd"/>
</dbReference>
<evidence type="ECO:0000256" key="6">
    <source>
        <dbReference type="PROSITE-ProRule" id="PRU00182"/>
    </source>
</evidence>
<dbReference type="SUPFAM" id="SSF55174">
    <property type="entry name" value="Alpha-L RNA-binding motif"/>
    <property type="match status" value="1"/>
</dbReference>
<keyword evidence="9" id="KW-1185">Reference proteome</keyword>
<dbReference type="GO" id="GO:0003735">
    <property type="term" value="F:structural constituent of ribosome"/>
    <property type="evidence" value="ECO:0007669"/>
    <property type="project" value="TreeGrafter"/>
</dbReference>
<comment type="similarity">
    <text evidence="1">Belongs to the universal ribosomal protein uS4 family.</text>
</comment>
<protein>
    <submittedName>
        <fullName evidence="8">Mitochondrial 37S ribosomal protein nam9</fullName>
    </submittedName>
</protein>
<keyword evidence="3 6" id="KW-0694">RNA-binding</keyword>
<evidence type="ECO:0000256" key="3">
    <source>
        <dbReference type="ARBA" id="ARBA00022884"/>
    </source>
</evidence>
<reference evidence="8" key="1">
    <citation type="submission" date="2020-05" db="EMBL/GenBank/DDBJ databases">
        <title>Phylogenomic resolution of chytrid fungi.</title>
        <authorList>
            <person name="Stajich J.E."/>
            <person name="Amses K."/>
            <person name="Simmons R."/>
            <person name="Seto K."/>
            <person name="Myers J."/>
            <person name="Bonds A."/>
            <person name="Quandt C.A."/>
            <person name="Barry K."/>
            <person name="Liu P."/>
            <person name="Grigoriev I."/>
            <person name="Longcore J.E."/>
            <person name="James T.Y."/>
        </authorList>
    </citation>
    <scope>NUCLEOTIDE SEQUENCE</scope>
    <source>
        <strain evidence="8">PLAUS21</strain>
    </source>
</reference>
<dbReference type="Pfam" id="PF01479">
    <property type="entry name" value="S4"/>
    <property type="match status" value="1"/>
</dbReference>
<name>A0AAD5UDW8_9FUNG</name>
<keyword evidence="5" id="KW-0687">Ribonucleoprotein</keyword>
<dbReference type="Proteomes" id="UP001210925">
    <property type="component" value="Unassembled WGS sequence"/>
</dbReference>
<dbReference type="InterPro" id="IPR022801">
    <property type="entry name" value="Ribosomal_uS4"/>
</dbReference>
<keyword evidence="4 8" id="KW-0689">Ribosomal protein</keyword>
<evidence type="ECO:0000313" key="9">
    <source>
        <dbReference type="Proteomes" id="UP001210925"/>
    </source>
</evidence>
<comment type="caution">
    <text evidence="8">The sequence shown here is derived from an EMBL/GenBank/DDBJ whole genome shotgun (WGS) entry which is preliminary data.</text>
</comment>
<gene>
    <name evidence="8" type="primary">NAM9</name>
    <name evidence="8" type="ORF">HK103_001546</name>
</gene>
<feature type="domain" description="RNA-binding S4" evidence="7">
    <location>
        <begin position="105"/>
        <end position="165"/>
    </location>
</feature>
<dbReference type="CDD" id="cd00165">
    <property type="entry name" value="S4"/>
    <property type="match status" value="1"/>
</dbReference>
<evidence type="ECO:0000259" key="7">
    <source>
        <dbReference type="SMART" id="SM00363"/>
    </source>
</evidence>
<accession>A0AAD5UDW8</accession>
<dbReference type="PANTHER" id="PTHR11831">
    <property type="entry name" value="30S 40S RIBOSOMAL PROTEIN"/>
    <property type="match status" value="1"/>
</dbReference>
<dbReference type="EMBL" id="JADGKB010000140">
    <property type="protein sequence ID" value="KAJ3252477.1"/>
    <property type="molecule type" value="Genomic_DNA"/>
</dbReference>
<dbReference type="AlphaFoldDB" id="A0AAD5UDW8"/>
<dbReference type="PANTHER" id="PTHR11831:SF4">
    <property type="entry name" value="SMALL RIBOSOMAL SUBUNIT PROTEIN US4M"/>
    <property type="match status" value="1"/>
</dbReference>
<sequence length="295" mass="35163">MGRLIRWKVKNPYSELKGLIRMSWNKNNLSNLINNQKPMDLSRKSVYQQKWEAKKHLRAYHVPNITERQFMDRHFKTNLPYKLYTKKEKDELPHIESIMFCELERRVDVTVFRSHFAKSIFQARRLVSTGKVKVNGEICKFPARRLEDGDMITVNPKSVPTLKIEGDKSEFQPVPYMSPWMFIPPYLEVCYSTCSTVFLRSPFAQPNEMEIPSPYPPVWHQLAFEWYSTLKRAQTRSEIKPQLIIDQMPVVLKPKFDSIVRSDLKKKQEQKRQERQLQDFLKLEKEKYKYAEQGN</sequence>
<dbReference type="PROSITE" id="PS50889">
    <property type="entry name" value="S4"/>
    <property type="match status" value="1"/>
</dbReference>
<evidence type="ECO:0000256" key="4">
    <source>
        <dbReference type="ARBA" id="ARBA00022980"/>
    </source>
</evidence>
<evidence type="ECO:0000256" key="1">
    <source>
        <dbReference type="ARBA" id="ARBA00007465"/>
    </source>
</evidence>
<evidence type="ECO:0000256" key="5">
    <source>
        <dbReference type="ARBA" id="ARBA00023274"/>
    </source>
</evidence>
<evidence type="ECO:0000256" key="2">
    <source>
        <dbReference type="ARBA" id="ARBA00022730"/>
    </source>
</evidence>
<dbReference type="SMART" id="SM00363">
    <property type="entry name" value="S4"/>
    <property type="match status" value="1"/>
</dbReference>
<dbReference type="Gene3D" id="3.10.290.10">
    <property type="entry name" value="RNA-binding S4 domain"/>
    <property type="match status" value="1"/>
</dbReference>
<dbReference type="InterPro" id="IPR036986">
    <property type="entry name" value="S4_RNA-bd_sf"/>
</dbReference>
<evidence type="ECO:0000313" key="8">
    <source>
        <dbReference type="EMBL" id="KAJ3252477.1"/>
    </source>
</evidence>
<dbReference type="GO" id="GO:0019843">
    <property type="term" value="F:rRNA binding"/>
    <property type="evidence" value="ECO:0007669"/>
    <property type="project" value="UniProtKB-KW"/>
</dbReference>
<keyword evidence="2" id="KW-0699">rRNA-binding</keyword>